<dbReference type="GO" id="GO:0016740">
    <property type="term" value="F:transferase activity"/>
    <property type="evidence" value="ECO:0007669"/>
    <property type="project" value="UniProtKB-KW"/>
</dbReference>
<evidence type="ECO:0000313" key="2">
    <source>
        <dbReference type="EMBL" id="SHK52627.1"/>
    </source>
</evidence>
<dbReference type="PROSITE" id="PS50206">
    <property type="entry name" value="RHODANESE_3"/>
    <property type="match status" value="1"/>
</dbReference>
<dbReference type="RefSeq" id="WP_072992264.1">
    <property type="nucleotide sequence ID" value="NZ_FQZB01000019.1"/>
</dbReference>
<dbReference type="CDD" id="cd00158">
    <property type="entry name" value="RHOD"/>
    <property type="match status" value="1"/>
</dbReference>
<dbReference type="SUPFAM" id="SSF52821">
    <property type="entry name" value="Rhodanese/Cell cycle control phosphatase"/>
    <property type="match status" value="1"/>
</dbReference>
<accession>A0A1M6T6K5</accession>
<dbReference type="PANTHER" id="PTHR43031:SF1">
    <property type="entry name" value="PYRIDINE NUCLEOTIDE-DISULPHIDE OXIDOREDUCTASE"/>
    <property type="match status" value="1"/>
</dbReference>
<protein>
    <submittedName>
        <fullName evidence="2">Rhodanese-related sulfurtransferase</fullName>
    </submittedName>
</protein>
<organism evidence="2 3">
    <name type="scientific">Clostridium cavendishii DSM 21758</name>
    <dbReference type="NCBI Taxonomy" id="1121302"/>
    <lineage>
        <taxon>Bacteria</taxon>
        <taxon>Bacillati</taxon>
        <taxon>Bacillota</taxon>
        <taxon>Clostridia</taxon>
        <taxon>Eubacteriales</taxon>
        <taxon>Clostridiaceae</taxon>
        <taxon>Clostridium</taxon>
    </lineage>
</organism>
<keyword evidence="3" id="KW-1185">Reference proteome</keyword>
<dbReference type="Pfam" id="PF00581">
    <property type="entry name" value="Rhodanese"/>
    <property type="match status" value="1"/>
</dbReference>
<dbReference type="InterPro" id="IPR036873">
    <property type="entry name" value="Rhodanese-like_dom_sf"/>
</dbReference>
<proteinExistence type="predicted"/>
<sequence length="103" mass="11432">MSTVINVSPQEAHGLIFQKQVVVLDVRDNFEFNSGHIPRAINIPVSKLDSIIDNKIPNKNTPILVHCFAGSRSPIAVNILLNHGYQNIYHLTGGINSWQYGIV</sequence>
<dbReference type="InterPro" id="IPR001763">
    <property type="entry name" value="Rhodanese-like_dom"/>
</dbReference>
<dbReference type="AlphaFoldDB" id="A0A1M6T6K5"/>
<keyword evidence="2" id="KW-0808">Transferase</keyword>
<name>A0A1M6T6K5_9CLOT</name>
<evidence type="ECO:0000313" key="3">
    <source>
        <dbReference type="Proteomes" id="UP000184310"/>
    </source>
</evidence>
<dbReference type="SMART" id="SM00450">
    <property type="entry name" value="RHOD"/>
    <property type="match status" value="1"/>
</dbReference>
<dbReference type="PANTHER" id="PTHR43031">
    <property type="entry name" value="FAD-DEPENDENT OXIDOREDUCTASE"/>
    <property type="match status" value="1"/>
</dbReference>
<dbReference type="Proteomes" id="UP000184310">
    <property type="component" value="Unassembled WGS sequence"/>
</dbReference>
<reference evidence="2 3" key="1">
    <citation type="submission" date="2016-11" db="EMBL/GenBank/DDBJ databases">
        <authorList>
            <person name="Jaros S."/>
            <person name="Januszkiewicz K."/>
            <person name="Wedrychowicz H."/>
        </authorList>
    </citation>
    <scope>NUCLEOTIDE SEQUENCE [LARGE SCALE GENOMIC DNA]</scope>
    <source>
        <strain evidence="2 3">DSM 21758</strain>
    </source>
</reference>
<dbReference type="EMBL" id="FQZB01000019">
    <property type="protein sequence ID" value="SHK52627.1"/>
    <property type="molecule type" value="Genomic_DNA"/>
</dbReference>
<dbReference type="InterPro" id="IPR050229">
    <property type="entry name" value="GlpE_sulfurtransferase"/>
</dbReference>
<dbReference type="OrthoDB" id="9800872at2"/>
<dbReference type="STRING" id="1121302.SAMN02745163_03968"/>
<evidence type="ECO:0000259" key="1">
    <source>
        <dbReference type="PROSITE" id="PS50206"/>
    </source>
</evidence>
<dbReference type="Gene3D" id="3.40.250.10">
    <property type="entry name" value="Rhodanese-like domain"/>
    <property type="match status" value="1"/>
</dbReference>
<gene>
    <name evidence="2" type="ORF">SAMN02745163_03968</name>
</gene>
<feature type="domain" description="Rhodanese" evidence="1">
    <location>
        <begin position="17"/>
        <end position="100"/>
    </location>
</feature>